<organism evidence="1 2">
    <name type="scientific">Novosphingobium indicum</name>
    <dbReference type="NCBI Taxonomy" id="462949"/>
    <lineage>
        <taxon>Bacteria</taxon>
        <taxon>Pseudomonadati</taxon>
        <taxon>Pseudomonadota</taxon>
        <taxon>Alphaproteobacteria</taxon>
        <taxon>Sphingomonadales</taxon>
        <taxon>Sphingomonadaceae</taxon>
        <taxon>Novosphingobium</taxon>
    </lineage>
</organism>
<keyword evidence="2" id="KW-1185">Reference proteome</keyword>
<dbReference type="EMBL" id="BMLK01000025">
    <property type="protein sequence ID" value="GGN59293.1"/>
    <property type="molecule type" value="Genomic_DNA"/>
</dbReference>
<gene>
    <name evidence="1" type="ORF">GCM10011349_39700</name>
</gene>
<dbReference type="RefSeq" id="WP_188822584.1">
    <property type="nucleotide sequence ID" value="NZ_BMLK01000025.1"/>
</dbReference>
<sequence>MTGGDHDHAELSQAEQAMGQRIWLRAAPRMTRLATIVIRLRVYRSWSPERICRRLHISRRRFRRHLLIAVREISRAAADVDS</sequence>
<evidence type="ECO:0000313" key="1">
    <source>
        <dbReference type="EMBL" id="GGN59293.1"/>
    </source>
</evidence>
<proteinExistence type="predicted"/>
<reference evidence="2" key="1">
    <citation type="journal article" date="2019" name="Int. J. Syst. Evol. Microbiol.">
        <title>The Global Catalogue of Microorganisms (GCM) 10K type strain sequencing project: providing services to taxonomists for standard genome sequencing and annotation.</title>
        <authorList>
            <consortium name="The Broad Institute Genomics Platform"/>
            <consortium name="The Broad Institute Genome Sequencing Center for Infectious Disease"/>
            <person name="Wu L."/>
            <person name="Ma J."/>
        </authorList>
    </citation>
    <scope>NUCLEOTIDE SEQUENCE [LARGE SCALE GENOMIC DNA]</scope>
    <source>
        <strain evidence="2">CGMCC 1.6784</strain>
    </source>
</reference>
<dbReference type="Proteomes" id="UP000605099">
    <property type="component" value="Unassembled WGS sequence"/>
</dbReference>
<protein>
    <submittedName>
        <fullName evidence="1">Uncharacterized protein</fullName>
    </submittedName>
</protein>
<comment type="caution">
    <text evidence="1">The sequence shown here is derived from an EMBL/GenBank/DDBJ whole genome shotgun (WGS) entry which is preliminary data.</text>
</comment>
<accession>A0ABQ2JWC8</accession>
<name>A0ABQ2JWC8_9SPHN</name>
<evidence type="ECO:0000313" key="2">
    <source>
        <dbReference type="Proteomes" id="UP000605099"/>
    </source>
</evidence>